<dbReference type="KEGG" id="cgy:CGLY_13360"/>
<protein>
    <submittedName>
        <fullName evidence="1">Uncharacterized protein</fullName>
    </submittedName>
</protein>
<dbReference type="AlphaFoldDB" id="X5DWV6"/>
<dbReference type="EMBL" id="CP006842">
    <property type="protein sequence ID" value="AHW65112.1"/>
    <property type="molecule type" value="Genomic_DNA"/>
</dbReference>
<evidence type="ECO:0000313" key="1">
    <source>
        <dbReference type="EMBL" id="AHW65112.1"/>
    </source>
</evidence>
<proteinExistence type="predicted"/>
<organism evidence="1 2">
    <name type="scientific">Corynebacterium glyciniphilum AJ 3170</name>
    <dbReference type="NCBI Taxonomy" id="1404245"/>
    <lineage>
        <taxon>Bacteria</taxon>
        <taxon>Bacillati</taxon>
        <taxon>Actinomycetota</taxon>
        <taxon>Actinomycetes</taxon>
        <taxon>Mycobacteriales</taxon>
        <taxon>Corynebacteriaceae</taxon>
        <taxon>Corynebacterium</taxon>
    </lineage>
</organism>
<dbReference type="HOGENOM" id="CLU_2952593_0_0_11"/>
<gene>
    <name evidence="1" type="ORF">CGLY_13360</name>
</gene>
<name>X5DWV6_9CORY</name>
<accession>X5DWV6</accession>
<keyword evidence="2" id="KW-1185">Reference proteome</keyword>
<reference evidence="1 2" key="1">
    <citation type="journal article" date="2015" name="Int. J. Syst. Evol. Microbiol.">
        <title>Revisiting Corynebacterium glyciniphilum (ex Kubota et al., 1972) sp. nov., nom. rev., isolated from putrefied banana.</title>
        <authorList>
            <person name="Al-Dilaimi A."/>
            <person name="Bednarz H."/>
            <person name="Lomker A."/>
            <person name="Niehaus K."/>
            <person name="Kalinowski J."/>
            <person name="Ruckert C."/>
        </authorList>
    </citation>
    <scope>NUCLEOTIDE SEQUENCE [LARGE SCALE GENOMIC DNA]</scope>
    <source>
        <strain evidence="1">AJ 3170</strain>
    </source>
</reference>
<evidence type="ECO:0000313" key="2">
    <source>
        <dbReference type="Proteomes" id="UP000023703"/>
    </source>
</evidence>
<sequence>MLSTVQNAPEPKLEWRSGLKTYRWTCDISVTEISALLVYVAKERAIYRAASGSCAQQTL</sequence>
<dbReference type="Proteomes" id="UP000023703">
    <property type="component" value="Chromosome"/>
</dbReference>